<name>A0A914C131_9BILA</name>
<organism evidence="1 2">
    <name type="scientific">Acrobeloides nanus</name>
    <dbReference type="NCBI Taxonomy" id="290746"/>
    <lineage>
        <taxon>Eukaryota</taxon>
        <taxon>Metazoa</taxon>
        <taxon>Ecdysozoa</taxon>
        <taxon>Nematoda</taxon>
        <taxon>Chromadorea</taxon>
        <taxon>Rhabditida</taxon>
        <taxon>Tylenchina</taxon>
        <taxon>Cephalobomorpha</taxon>
        <taxon>Cephaloboidea</taxon>
        <taxon>Cephalobidae</taxon>
        <taxon>Acrobeloides</taxon>
    </lineage>
</organism>
<evidence type="ECO:0000313" key="1">
    <source>
        <dbReference type="Proteomes" id="UP000887540"/>
    </source>
</evidence>
<accession>A0A914C131</accession>
<evidence type="ECO:0000313" key="2">
    <source>
        <dbReference type="WBParaSite" id="ACRNAN_Path_1483.g5795.t1"/>
    </source>
</evidence>
<reference evidence="2" key="1">
    <citation type="submission" date="2022-11" db="UniProtKB">
        <authorList>
            <consortium name="WormBaseParasite"/>
        </authorList>
    </citation>
    <scope>IDENTIFICATION</scope>
</reference>
<keyword evidence="1" id="KW-1185">Reference proteome</keyword>
<dbReference type="Proteomes" id="UP000887540">
    <property type="component" value="Unplaced"/>
</dbReference>
<proteinExistence type="predicted"/>
<dbReference type="AlphaFoldDB" id="A0A914C131"/>
<dbReference type="WBParaSite" id="ACRNAN_Path_1483.g5795.t1">
    <property type="protein sequence ID" value="ACRNAN_Path_1483.g5795.t1"/>
    <property type="gene ID" value="ACRNAN_Path_1483.g5795"/>
</dbReference>
<protein>
    <submittedName>
        <fullName evidence="2">Uncharacterized protein</fullName>
    </submittedName>
</protein>
<sequence>MEENMNILANENDSSLKTCVIEAFVMVCNIPIGEEQWNIEEIFKRLASIRSLIGRPLFVKNFFFKSRDDNITHYVLSHLENLFGELLHVETAHLGFYQHILRDIMDNPSLIELPSLPYIVNIRCGYCYSEESYYKADMVISFLTKMKFFDREYTFKLCYAEDEFKQKFERNFKKEMLPRLPKKFHLNVWPNGGEDEITIEIK</sequence>